<proteinExistence type="predicted"/>
<name>A0A644ZTU1_9ZZZZ</name>
<accession>A0A644ZTU1</accession>
<comment type="caution">
    <text evidence="1">The sequence shown here is derived from an EMBL/GenBank/DDBJ whole genome shotgun (WGS) entry which is preliminary data.</text>
</comment>
<evidence type="ECO:0000313" key="1">
    <source>
        <dbReference type="EMBL" id="MPM44156.1"/>
    </source>
</evidence>
<sequence>MRAQLPSLLLIHDALEHCAENCGGNLIPVKITAIQKRSAHLVIEIRKRKWASKKAAIDITELQKLLGKQGSFFPDLV</sequence>
<reference evidence="1" key="1">
    <citation type="submission" date="2019-08" db="EMBL/GenBank/DDBJ databases">
        <authorList>
            <person name="Kucharzyk K."/>
            <person name="Murdoch R.W."/>
            <person name="Higgins S."/>
            <person name="Loffler F."/>
        </authorList>
    </citation>
    <scope>NUCLEOTIDE SEQUENCE</scope>
</reference>
<organism evidence="1">
    <name type="scientific">bioreactor metagenome</name>
    <dbReference type="NCBI Taxonomy" id="1076179"/>
    <lineage>
        <taxon>unclassified sequences</taxon>
        <taxon>metagenomes</taxon>
        <taxon>ecological metagenomes</taxon>
    </lineage>
</organism>
<gene>
    <name evidence="1" type="ORF">SDC9_90834</name>
</gene>
<dbReference type="EMBL" id="VSSQ01010370">
    <property type="protein sequence ID" value="MPM44156.1"/>
    <property type="molecule type" value="Genomic_DNA"/>
</dbReference>
<protein>
    <submittedName>
        <fullName evidence="1">Uncharacterized protein</fullName>
    </submittedName>
</protein>
<dbReference type="AlphaFoldDB" id="A0A644ZTU1"/>